<dbReference type="Proteomes" id="UP000067444">
    <property type="component" value="Chromosome"/>
</dbReference>
<name>A0A0K0Y8Q3_9RHOB</name>
<proteinExistence type="predicted"/>
<sequence>MTFMLVPCAAAVLVGWIARHWALAGAALTGGIGLFLLVAPMGTTLSRLVLPFGTGAAIAGLAMIIVLKARPSTSVWSRMTIALTATFFPHFLFISYAMAGR</sequence>
<evidence type="ECO:0000313" key="1">
    <source>
        <dbReference type="EMBL" id="AKS47266.1"/>
    </source>
</evidence>
<protein>
    <submittedName>
        <fullName evidence="1">Uncharacterized protein</fullName>
    </submittedName>
</protein>
<dbReference type="KEGG" id="otm:OSB_27420"/>
<reference evidence="1 2" key="1">
    <citation type="journal article" date="2015" name="Genome Announc.">
        <title>Closed Genome Sequence of Octadecabacter temperatus SB1, the First Mesophilic Species of the Genus Octadecabacter.</title>
        <authorList>
            <person name="Voget S."/>
            <person name="Billerbeck S."/>
            <person name="Simon M."/>
            <person name="Daniel R."/>
        </authorList>
    </citation>
    <scope>NUCLEOTIDE SEQUENCE [LARGE SCALE GENOMIC DNA]</scope>
    <source>
        <strain evidence="1 2">SB1</strain>
    </source>
</reference>
<gene>
    <name evidence="1" type="ORF">OSB_27420</name>
</gene>
<evidence type="ECO:0000313" key="2">
    <source>
        <dbReference type="Proteomes" id="UP000067444"/>
    </source>
</evidence>
<organism evidence="1 2">
    <name type="scientific">Octadecabacter temperatus</name>
    <dbReference type="NCBI Taxonomy" id="1458307"/>
    <lineage>
        <taxon>Bacteria</taxon>
        <taxon>Pseudomonadati</taxon>
        <taxon>Pseudomonadota</taxon>
        <taxon>Alphaproteobacteria</taxon>
        <taxon>Rhodobacterales</taxon>
        <taxon>Roseobacteraceae</taxon>
        <taxon>Octadecabacter</taxon>
    </lineage>
</organism>
<accession>A0A0K0Y8Q3</accession>
<dbReference type="AlphaFoldDB" id="A0A0K0Y8Q3"/>
<keyword evidence="2" id="KW-1185">Reference proteome</keyword>
<dbReference type="STRING" id="1458307.OSB_27420"/>
<dbReference type="EMBL" id="CP012160">
    <property type="protein sequence ID" value="AKS47266.1"/>
    <property type="molecule type" value="Genomic_DNA"/>
</dbReference>
<dbReference type="RefSeq" id="WP_049835485.1">
    <property type="nucleotide sequence ID" value="NZ_CP012160.1"/>
</dbReference>